<keyword evidence="2" id="KW-1185">Reference proteome</keyword>
<dbReference type="EMBL" id="GL732557">
    <property type="protein sequence ID" value="EFX78527.1"/>
    <property type="molecule type" value="Genomic_DNA"/>
</dbReference>
<evidence type="ECO:0000313" key="1">
    <source>
        <dbReference type="EMBL" id="EFX78527.1"/>
    </source>
</evidence>
<dbReference type="InParanoid" id="E9GPU3"/>
<protein>
    <submittedName>
        <fullName evidence="1">Uncharacterized protein</fullName>
    </submittedName>
</protein>
<dbReference type="KEGG" id="dpx:DAPPUDRAFT_320435"/>
<gene>
    <name evidence="1" type="ORF">DAPPUDRAFT_320435</name>
</gene>
<organism evidence="1 2">
    <name type="scientific">Daphnia pulex</name>
    <name type="common">Water flea</name>
    <dbReference type="NCBI Taxonomy" id="6669"/>
    <lineage>
        <taxon>Eukaryota</taxon>
        <taxon>Metazoa</taxon>
        <taxon>Ecdysozoa</taxon>
        <taxon>Arthropoda</taxon>
        <taxon>Crustacea</taxon>
        <taxon>Branchiopoda</taxon>
        <taxon>Diplostraca</taxon>
        <taxon>Cladocera</taxon>
        <taxon>Anomopoda</taxon>
        <taxon>Daphniidae</taxon>
        <taxon>Daphnia</taxon>
    </lineage>
</organism>
<evidence type="ECO:0000313" key="2">
    <source>
        <dbReference type="Proteomes" id="UP000000305"/>
    </source>
</evidence>
<sequence length="49" mass="5865">MTYEIHMVEDGMSKPLSGHWCLRYFMSTTVFKKYARDNETTYNNVHSMI</sequence>
<dbReference type="Proteomes" id="UP000000305">
    <property type="component" value="Unassembled WGS sequence"/>
</dbReference>
<dbReference type="AlphaFoldDB" id="E9GPU3"/>
<proteinExistence type="predicted"/>
<reference evidence="1 2" key="1">
    <citation type="journal article" date="2011" name="Science">
        <title>The ecoresponsive genome of Daphnia pulex.</title>
        <authorList>
            <person name="Colbourne J.K."/>
            <person name="Pfrender M.E."/>
            <person name="Gilbert D."/>
            <person name="Thomas W.K."/>
            <person name="Tucker A."/>
            <person name="Oakley T.H."/>
            <person name="Tokishita S."/>
            <person name="Aerts A."/>
            <person name="Arnold G.J."/>
            <person name="Basu M.K."/>
            <person name="Bauer D.J."/>
            <person name="Caceres C.E."/>
            <person name="Carmel L."/>
            <person name="Casola C."/>
            <person name="Choi J.H."/>
            <person name="Detter J.C."/>
            <person name="Dong Q."/>
            <person name="Dusheyko S."/>
            <person name="Eads B.D."/>
            <person name="Frohlich T."/>
            <person name="Geiler-Samerotte K.A."/>
            <person name="Gerlach D."/>
            <person name="Hatcher P."/>
            <person name="Jogdeo S."/>
            <person name="Krijgsveld J."/>
            <person name="Kriventseva E.V."/>
            <person name="Kultz D."/>
            <person name="Laforsch C."/>
            <person name="Lindquist E."/>
            <person name="Lopez J."/>
            <person name="Manak J.R."/>
            <person name="Muller J."/>
            <person name="Pangilinan J."/>
            <person name="Patwardhan R.P."/>
            <person name="Pitluck S."/>
            <person name="Pritham E.J."/>
            <person name="Rechtsteiner A."/>
            <person name="Rho M."/>
            <person name="Rogozin I.B."/>
            <person name="Sakarya O."/>
            <person name="Salamov A."/>
            <person name="Schaack S."/>
            <person name="Shapiro H."/>
            <person name="Shiga Y."/>
            <person name="Skalitzky C."/>
            <person name="Smith Z."/>
            <person name="Souvorov A."/>
            <person name="Sung W."/>
            <person name="Tang Z."/>
            <person name="Tsuchiya D."/>
            <person name="Tu H."/>
            <person name="Vos H."/>
            <person name="Wang M."/>
            <person name="Wolf Y.I."/>
            <person name="Yamagata H."/>
            <person name="Yamada T."/>
            <person name="Ye Y."/>
            <person name="Shaw J.R."/>
            <person name="Andrews J."/>
            <person name="Crease T.J."/>
            <person name="Tang H."/>
            <person name="Lucas S.M."/>
            <person name="Robertson H.M."/>
            <person name="Bork P."/>
            <person name="Koonin E.V."/>
            <person name="Zdobnov E.M."/>
            <person name="Grigoriev I.V."/>
            <person name="Lynch M."/>
            <person name="Boore J.L."/>
        </authorList>
    </citation>
    <scope>NUCLEOTIDE SEQUENCE [LARGE SCALE GENOMIC DNA]</scope>
</reference>
<name>E9GPU3_DAPPU</name>
<dbReference type="HOGENOM" id="CLU_3144338_0_0_1"/>
<accession>E9GPU3</accession>